<dbReference type="SUPFAM" id="SSF158472">
    <property type="entry name" value="HAMP domain-like"/>
    <property type="match status" value="1"/>
</dbReference>
<dbReference type="PANTHER" id="PTHR32089:SF112">
    <property type="entry name" value="LYSOZYME-LIKE PROTEIN-RELATED"/>
    <property type="match status" value="1"/>
</dbReference>
<accession>M0AUM4</accession>
<dbReference type="Gene3D" id="1.10.287.950">
    <property type="entry name" value="Methyl-accepting chemotaxis protein"/>
    <property type="match status" value="1"/>
</dbReference>
<gene>
    <name evidence="9" type="ORF">C482_07686</name>
</gene>
<keyword evidence="4" id="KW-0175">Coiled coil</keyword>
<evidence type="ECO:0000256" key="5">
    <source>
        <dbReference type="SAM" id="MobiDB-lite"/>
    </source>
</evidence>
<feature type="coiled-coil region" evidence="4">
    <location>
        <begin position="641"/>
        <end position="668"/>
    </location>
</feature>
<feature type="compositionally biased region" description="Basic and acidic residues" evidence="5">
    <location>
        <begin position="384"/>
        <end position="406"/>
    </location>
</feature>
<dbReference type="Pfam" id="PF00015">
    <property type="entry name" value="MCPsignal"/>
    <property type="match status" value="1"/>
</dbReference>
<name>M0AUM4_9EURY</name>
<feature type="domain" description="HAMP" evidence="8">
    <location>
        <begin position="331"/>
        <end position="383"/>
    </location>
</feature>
<dbReference type="GO" id="GO:0007165">
    <property type="term" value="P:signal transduction"/>
    <property type="evidence" value="ECO:0007669"/>
    <property type="project" value="UniProtKB-KW"/>
</dbReference>
<dbReference type="AlphaFoldDB" id="M0AUM4"/>
<dbReference type="Proteomes" id="UP000011693">
    <property type="component" value="Unassembled WGS sequence"/>
</dbReference>
<evidence type="ECO:0000256" key="3">
    <source>
        <dbReference type="PROSITE-ProRule" id="PRU00284"/>
    </source>
</evidence>
<evidence type="ECO:0000259" key="7">
    <source>
        <dbReference type="PROSITE" id="PS50111"/>
    </source>
</evidence>
<dbReference type="PROSITE" id="PS50885">
    <property type="entry name" value="HAMP"/>
    <property type="match status" value="2"/>
</dbReference>
<feature type="compositionally biased region" description="Polar residues" evidence="5">
    <location>
        <begin position="555"/>
        <end position="571"/>
    </location>
</feature>
<comment type="similarity">
    <text evidence="2">Belongs to the methyl-accepting chemotaxis (MCP) protein family.</text>
</comment>
<feature type="domain" description="Methyl-accepting transducer" evidence="7">
    <location>
        <begin position="497"/>
        <end position="736"/>
    </location>
</feature>
<sequence>MGDENNTDEGENGFEGVVDRIRSSYLAKFTLALLVIIVIISIAGVYVYGDAANTLDSDVKEGMTVEVEADAAQLGEWIESNELPTRLISDHPSFAEDADTVQEYLVGEQESHLPDRVETVRLVNTIDEVTVASTDDSQVGESVSDEPWITQTAFSGYDDVVTSEPYTDDQGSTVITFMSPVPQEPGWVLVMTVDASAVDENFDSSIEGTFTEVIRATGGSTQVLFSNYADAGTSDSELGSYVPNATQRDVPELRDGLDGNSDFLEKPTKQSELEDEHVVAYAPVEGTDWVVITHAPSENAYQLSSDIQRGILLFIGLALVGVVFVGGTIGRNTAKSITTLSEQAERIRAGKYDVVLESDRQDELGTLYHSIDDMRTSMVDRIEESEAARKRAERKTEEAERAKETAEEAQTEAEAARQSAEELLEHLQTKANAYRDAMEAATDGDLTRRVDPDSQNEAMEEIGTAYNEMIAEIDRMIDEVSEFAEAVATESQDVTSESQEVREASERVAESVQEISTGASQQHDALQTAANELSDLSATTEEIAASSAEVADLGKQTSDAAESGQEASSKAASAMDEIDESSELAVSEIRDLETEVAHIDELISQISTIADDTSLLAVNANVQAARAEGSSNAGRGFSVVAQEVKELSGDAKEAADEIEQRLERIRAQTETSVDTVEMTSDRIDDAIDQVDAAVEELDRITQYADETNVGIQEISNATDDQAASLEEVSSMVDETATISEETTAEAENVAAAAEEQTSSMANVSERTSELAEQASELSEQFDSFETTGSDGD</sequence>
<evidence type="ECO:0000256" key="4">
    <source>
        <dbReference type="SAM" id="Coils"/>
    </source>
</evidence>
<keyword evidence="1 3" id="KW-0807">Transducer</keyword>
<feature type="compositionally biased region" description="Polar residues" evidence="5">
    <location>
        <begin position="756"/>
        <end position="765"/>
    </location>
</feature>
<feature type="transmembrane region" description="Helical" evidence="6">
    <location>
        <begin position="311"/>
        <end position="330"/>
    </location>
</feature>
<feature type="compositionally biased region" description="Basic and acidic residues" evidence="5">
    <location>
        <begin position="499"/>
        <end position="509"/>
    </location>
</feature>
<keyword evidence="10" id="KW-1185">Reference proteome</keyword>
<feature type="compositionally biased region" description="Polar residues" evidence="5">
    <location>
        <begin position="513"/>
        <end position="522"/>
    </location>
</feature>
<dbReference type="EMBL" id="AOIN01000046">
    <property type="protein sequence ID" value="ELZ01064.1"/>
    <property type="molecule type" value="Genomic_DNA"/>
</dbReference>
<proteinExistence type="inferred from homology"/>
<evidence type="ECO:0000256" key="6">
    <source>
        <dbReference type="SAM" id="Phobius"/>
    </source>
</evidence>
<evidence type="ECO:0000259" key="8">
    <source>
        <dbReference type="PROSITE" id="PS50885"/>
    </source>
</evidence>
<dbReference type="PANTHER" id="PTHR32089">
    <property type="entry name" value="METHYL-ACCEPTING CHEMOTAXIS PROTEIN MCPB"/>
    <property type="match status" value="1"/>
</dbReference>
<dbReference type="PROSITE" id="PS50111">
    <property type="entry name" value="CHEMOTAXIS_TRANSDUC_2"/>
    <property type="match status" value="1"/>
</dbReference>
<feature type="region of interest" description="Disordered" evidence="5">
    <location>
        <begin position="384"/>
        <end position="416"/>
    </location>
</feature>
<dbReference type="GO" id="GO:0016020">
    <property type="term" value="C:membrane"/>
    <property type="evidence" value="ECO:0007669"/>
    <property type="project" value="InterPro"/>
</dbReference>
<feature type="compositionally biased region" description="Polar residues" evidence="5">
    <location>
        <begin position="489"/>
        <end position="498"/>
    </location>
</feature>
<protein>
    <submittedName>
        <fullName evidence="9">Transducer protein cosT/halobacterial transducer protein IV</fullName>
    </submittedName>
</protein>
<feature type="region of interest" description="Disordered" evidence="5">
    <location>
        <begin position="547"/>
        <end position="579"/>
    </location>
</feature>
<reference evidence="9 10" key="1">
    <citation type="journal article" date="2014" name="PLoS Genet.">
        <title>Phylogenetically driven sequencing of extremely halophilic archaea reveals strategies for static and dynamic osmo-response.</title>
        <authorList>
            <person name="Becker E.A."/>
            <person name="Seitzer P.M."/>
            <person name="Tritt A."/>
            <person name="Larsen D."/>
            <person name="Krusor M."/>
            <person name="Yao A.I."/>
            <person name="Wu D."/>
            <person name="Madern D."/>
            <person name="Eisen J.A."/>
            <person name="Darling A.E."/>
            <person name="Facciotti M.T."/>
        </authorList>
    </citation>
    <scope>NUCLEOTIDE SEQUENCE [LARGE SCALE GENOMIC DNA]</scope>
    <source>
        <strain evidence="9 10">JCM 10990</strain>
    </source>
</reference>
<feature type="compositionally biased region" description="Low complexity" evidence="5">
    <location>
        <begin position="770"/>
        <end position="780"/>
    </location>
</feature>
<dbReference type="OrthoDB" id="8523at2157"/>
<keyword evidence="6" id="KW-0812">Transmembrane</keyword>
<dbReference type="InterPro" id="IPR003660">
    <property type="entry name" value="HAMP_dom"/>
</dbReference>
<dbReference type="STRING" id="1227492.C482_07686"/>
<evidence type="ECO:0000313" key="10">
    <source>
        <dbReference type="Proteomes" id="UP000011693"/>
    </source>
</evidence>
<dbReference type="CDD" id="cd06225">
    <property type="entry name" value="HAMP"/>
    <property type="match status" value="2"/>
</dbReference>
<dbReference type="SMART" id="SM00304">
    <property type="entry name" value="HAMP"/>
    <property type="match status" value="2"/>
</dbReference>
<dbReference type="InterPro" id="IPR004089">
    <property type="entry name" value="MCPsignal_dom"/>
</dbReference>
<dbReference type="Gene3D" id="6.10.250.1910">
    <property type="match status" value="1"/>
</dbReference>
<feature type="transmembrane region" description="Helical" evidence="6">
    <location>
        <begin position="25"/>
        <end position="48"/>
    </location>
</feature>
<dbReference type="SMART" id="SM00283">
    <property type="entry name" value="MA"/>
    <property type="match status" value="1"/>
</dbReference>
<evidence type="ECO:0000313" key="9">
    <source>
        <dbReference type="EMBL" id="ELZ01064.1"/>
    </source>
</evidence>
<keyword evidence="6" id="KW-0472">Membrane</keyword>
<feature type="region of interest" description="Disordered" evidence="5">
    <location>
        <begin position="753"/>
        <end position="792"/>
    </location>
</feature>
<feature type="region of interest" description="Disordered" evidence="5">
    <location>
        <begin position="488"/>
        <end position="522"/>
    </location>
</feature>
<feature type="compositionally biased region" description="Polar residues" evidence="5">
    <location>
        <begin position="781"/>
        <end position="792"/>
    </location>
</feature>
<organism evidence="9 10">
    <name type="scientific">Natrialba chahannaoensis JCM 10990</name>
    <dbReference type="NCBI Taxonomy" id="1227492"/>
    <lineage>
        <taxon>Archaea</taxon>
        <taxon>Methanobacteriati</taxon>
        <taxon>Methanobacteriota</taxon>
        <taxon>Stenosarchaea group</taxon>
        <taxon>Halobacteria</taxon>
        <taxon>Halobacteriales</taxon>
        <taxon>Natrialbaceae</taxon>
        <taxon>Natrialba</taxon>
    </lineage>
</organism>
<dbReference type="CDD" id="cd11386">
    <property type="entry name" value="MCP_signal"/>
    <property type="match status" value="1"/>
</dbReference>
<dbReference type="SUPFAM" id="SSF58104">
    <property type="entry name" value="Methyl-accepting chemotaxis protein (MCP) signaling domain"/>
    <property type="match status" value="1"/>
</dbReference>
<dbReference type="PATRIC" id="fig|1227492.4.peg.1499"/>
<evidence type="ECO:0000256" key="1">
    <source>
        <dbReference type="ARBA" id="ARBA00023224"/>
    </source>
</evidence>
<keyword evidence="6" id="KW-1133">Transmembrane helix</keyword>
<dbReference type="Pfam" id="PF00672">
    <property type="entry name" value="HAMP"/>
    <property type="match status" value="1"/>
</dbReference>
<comment type="caution">
    <text evidence="9">The sequence shown here is derived from an EMBL/GenBank/DDBJ whole genome shotgun (WGS) entry which is preliminary data.</text>
</comment>
<feature type="domain" description="HAMP" evidence="8">
    <location>
        <begin position="425"/>
        <end position="478"/>
    </location>
</feature>
<dbReference type="RefSeq" id="WP_006166930.1">
    <property type="nucleotide sequence ID" value="NZ_AOIN01000046.1"/>
</dbReference>
<evidence type="ECO:0000256" key="2">
    <source>
        <dbReference type="ARBA" id="ARBA00029447"/>
    </source>
</evidence>